<comment type="caution">
    <text evidence="3">The sequence shown here is derived from an EMBL/GenBank/DDBJ whole genome shotgun (WGS) entry which is preliminary data.</text>
</comment>
<dbReference type="PANTHER" id="PTHR35342:SF5">
    <property type="entry name" value="TRICARBOXYLIC TRANSPORT PROTEIN"/>
    <property type="match status" value="1"/>
</dbReference>
<proteinExistence type="predicted"/>
<feature type="transmembrane region" description="Helical" evidence="1">
    <location>
        <begin position="136"/>
        <end position="154"/>
    </location>
</feature>
<evidence type="ECO:0000313" key="3">
    <source>
        <dbReference type="EMBL" id="EKF18554.1"/>
    </source>
</evidence>
<feature type="transmembrane region" description="Helical" evidence="1">
    <location>
        <begin position="6"/>
        <end position="29"/>
    </location>
</feature>
<dbReference type="Pfam" id="PF01970">
    <property type="entry name" value="TctA"/>
    <property type="match status" value="1"/>
</dbReference>
<dbReference type="STRING" id="391937.NA2_12943"/>
<dbReference type="eggNOG" id="COG3333">
    <property type="taxonomic scope" value="Bacteria"/>
</dbReference>
<organism evidence="3 4">
    <name type="scientific">Nitratireductor pacificus pht-3B</name>
    <dbReference type="NCBI Taxonomy" id="391937"/>
    <lineage>
        <taxon>Bacteria</taxon>
        <taxon>Pseudomonadati</taxon>
        <taxon>Pseudomonadota</taxon>
        <taxon>Alphaproteobacteria</taxon>
        <taxon>Hyphomicrobiales</taxon>
        <taxon>Phyllobacteriaceae</taxon>
        <taxon>Nitratireductor</taxon>
    </lineage>
</organism>
<feature type="transmembrane region" description="Helical" evidence="1">
    <location>
        <begin position="67"/>
        <end position="90"/>
    </location>
</feature>
<feature type="transmembrane region" description="Helical" evidence="1">
    <location>
        <begin position="209"/>
        <end position="234"/>
    </location>
</feature>
<name>K2LL89_9HYPH</name>
<protein>
    <submittedName>
        <fullName evidence="3">Tricarboxylate transport membrane protein TctA</fullName>
    </submittedName>
</protein>
<gene>
    <name evidence="3" type="ORF">NA2_12943</name>
</gene>
<reference evidence="3 4" key="1">
    <citation type="journal article" date="2012" name="J. Bacteriol.">
        <title>Genome Sequence of Nitratireductor pacificus Type Strain pht-3B.</title>
        <authorList>
            <person name="Lai Q."/>
            <person name="Li G."/>
            <person name="Shao Z."/>
        </authorList>
    </citation>
    <scope>NUCLEOTIDE SEQUENCE [LARGE SCALE GENOMIC DNA]</scope>
    <source>
        <strain evidence="4">pht-3B</strain>
    </source>
</reference>
<feature type="domain" description="DUF112" evidence="2">
    <location>
        <begin position="1"/>
        <end position="185"/>
    </location>
</feature>
<evidence type="ECO:0000259" key="2">
    <source>
        <dbReference type="Pfam" id="PF01970"/>
    </source>
</evidence>
<evidence type="ECO:0000313" key="4">
    <source>
        <dbReference type="Proteomes" id="UP000006786"/>
    </source>
</evidence>
<dbReference type="Proteomes" id="UP000006786">
    <property type="component" value="Unassembled WGS sequence"/>
</dbReference>
<keyword evidence="1" id="KW-1133">Transmembrane helix</keyword>
<dbReference type="AlphaFoldDB" id="K2LL89"/>
<dbReference type="PATRIC" id="fig|391937.3.peg.2658"/>
<evidence type="ECO:0000256" key="1">
    <source>
        <dbReference type="SAM" id="Phobius"/>
    </source>
</evidence>
<dbReference type="PANTHER" id="PTHR35342">
    <property type="entry name" value="TRICARBOXYLIC TRANSPORT PROTEIN"/>
    <property type="match status" value="1"/>
</dbReference>
<keyword evidence="1" id="KW-0812">Transmembrane</keyword>
<accession>K2LL89</accession>
<dbReference type="OrthoDB" id="9806425at2"/>
<dbReference type="InterPro" id="IPR002823">
    <property type="entry name" value="DUF112_TM"/>
</dbReference>
<keyword evidence="4" id="KW-1185">Reference proteome</keyword>
<sequence>MLRGAGFGSFFGALPGTGATIAAFIAYAVEKRVGRRRIPFGKGAIAGVAAPESANNSAAQTAFIPTLTLGVPGSASMAVMLGALMIHGILPGPRMITDRPDVFWGLIASFIVGNMMLLVLNIPLINIWVRLLRVPYALLYPLILVFIAIGVYSIRNSLFDVGLVAGFGLLGYAMRLLDYEPAPLLMGFVLGPLMEENLRRALVMSRGDAAVFVESPISAVILGLTVLIVLAMSLSRLRGRRSTRSETPS</sequence>
<feature type="transmembrane region" description="Helical" evidence="1">
    <location>
        <begin position="102"/>
        <end position="124"/>
    </location>
</feature>
<dbReference type="EMBL" id="AMRM01000013">
    <property type="protein sequence ID" value="EKF18554.1"/>
    <property type="molecule type" value="Genomic_DNA"/>
</dbReference>
<keyword evidence="1" id="KW-0472">Membrane</keyword>